<dbReference type="InterPro" id="IPR006093">
    <property type="entry name" value="Oxy_OxRdtase_FAD_BS"/>
</dbReference>
<evidence type="ECO:0000259" key="7">
    <source>
        <dbReference type="PROSITE" id="PS51387"/>
    </source>
</evidence>
<keyword evidence="3" id="KW-0274">FAD</keyword>
<feature type="domain" description="FAD-binding PCMH-type" evidence="7">
    <location>
        <begin position="65"/>
        <end position="237"/>
    </location>
</feature>
<evidence type="ECO:0000256" key="1">
    <source>
        <dbReference type="ARBA" id="ARBA00005466"/>
    </source>
</evidence>
<dbReference type="PROSITE" id="PS51387">
    <property type="entry name" value="FAD_PCMH"/>
    <property type="match status" value="1"/>
</dbReference>
<feature type="compositionally biased region" description="Low complexity" evidence="5">
    <location>
        <begin position="332"/>
        <end position="342"/>
    </location>
</feature>
<dbReference type="GO" id="GO:0005576">
    <property type="term" value="C:extracellular region"/>
    <property type="evidence" value="ECO:0000318"/>
    <property type="project" value="GO_Central"/>
</dbReference>
<dbReference type="STRING" id="321614.Q0U9Q6"/>
<evidence type="ECO:0000256" key="5">
    <source>
        <dbReference type="SAM" id="MobiDB-lite"/>
    </source>
</evidence>
<dbReference type="Proteomes" id="UP000001055">
    <property type="component" value="Unassembled WGS sequence"/>
</dbReference>
<evidence type="ECO:0000313" key="9">
    <source>
        <dbReference type="Proteomes" id="UP000001055"/>
    </source>
</evidence>
<dbReference type="AlphaFoldDB" id="Q0U9Q6"/>
<evidence type="ECO:0000256" key="4">
    <source>
        <dbReference type="ARBA" id="ARBA00023002"/>
    </source>
</evidence>
<accession>Q0U9Q6</accession>
<dbReference type="InterPro" id="IPR036318">
    <property type="entry name" value="FAD-bd_PCMH-like_sf"/>
</dbReference>
<dbReference type="GeneID" id="5978656"/>
<dbReference type="KEGG" id="pno:SNOG_11508"/>
<dbReference type="SUPFAM" id="SSF56176">
    <property type="entry name" value="FAD-binding/transporter-associated domain-like"/>
    <property type="match status" value="1"/>
</dbReference>
<proteinExistence type="inferred from homology"/>
<evidence type="ECO:0000313" key="8">
    <source>
        <dbReference type="EMBL" id="EAT81216.2"/>
    </source>
</evidence>
<dbReference type="InParanoid" id="Q0U9Q6"/>
<dbReference type="PANTHER" id="PTHR42973">
    <property type="entry name" value="BINDING OXIDOREDUCTASE, PUTATIVE (AFU_ORTHOLOGUE AFUA_1G17690)-RELATED"/>
    <property type="match status" value="1"/>
</dbReference>
<dbReference type="PANTHER" id="PTHR42973:SF13">
    <property type="entry name" value="FAD-BINDING PCMH-TYPE DOMAIN-CONTAINING PROTEIN"/>
    <property type="match status" value="1"/>
</dbReference>
<feature type="region of interest" description="Disordered" evidence="5">
    <location>
        <begin position="322"/>
        <end position="353"/>
    </location>
</feature>
<dbReference type="VEuPathDB" id="FungiDB:JI435_115080"/>
<dbReference type="Gene3D" id="3.30.43.10">
    <property type="entry name" value="Uridine Diphospho-n-acetylenolpyruvylglucosamine Reductase, domain 2"/>
    <property type="match status" value="1"/>
</dbReference>
<name>Q0U9Q6_PHANO</name>
<feature type="chain" id="PRO_5004177621" description="FAD-binding PCMH-type domain-containing protein" evidence="6">
    <location>
        <begin position="22"/>
        <end position="518"/>
    </location>
</feature>
<keyword evidence="4" id="KW-0560">Oxidoreductase</keyword>
<dbReference type="Pfam" id="PF01565">
    <property type="entry name" value="FAD_binding_4"/>
    <property type="match status" value="1"/>
</dbReference>
<dbReference type="RefSeq" id="XP_001801748.1">
    <property type="nucleotide sequence ID" value="XM_001801696.1"/>
</dbReference>
<feature type="signal peptide" evidence="6">
    <location>
        <begin position="1"/>
        <end position="21"/>
    </location>
</feature>
<dbReference type="EMBL" id="CH445343">
    <property type="protein sequence ID" value="EAT81216.2"/>
    <property type="molecule type" value="Genomic_DNA"/>
</dbReference>
<dbReference type="InterPro" id="IPR016167">
    <property type="entry name" value="FAD-bd_PCMH_sub1"/>
</dbReference>
<evidence type="ECO:0000256" key="3">
    <source>
        <dbReference type="ARBA" id="ARBA00022827"/>
    </source>
</evidence>
<keyword evidence="2" id="KW-0285">Flavoprotein</keyword>
<dbReference type="InterPro" id="IPR016166">
    <property type="entry name" value="FAD-bd_PCMH"/>
</dbReference>
<feature type="compositionally biased region" description="Polar residues" evidence="5">
    <location>
        <begin position="322"/>
        <end position="331"/>
    </location>
</feature>
<dbReference type="GO" id="GO:0016491">
    <property type="term" value="F:oxidoreductase activity"/>
    <property type="evidence" value="ECO:0007669"/>
    <property type="project" value="UniProtKB-KW"/>
</dbReference>
<comment type="similarity">
    <text evidence="1">Belongs to the oxygen-dependent FAD-linked oxidoreductase family.</text>
</comment>
<dbReference type="InterPro" id="IPR050416">
    <property type="entry name" value="FAD-linked_Oxidoreductase"/>
</dbReference>
<gene>
    <name evidence="8" type="ORF">SNOG_11508</name>
</gene>
<sequence>MDRVFRGALVALALGAPLATAAPDQATTQACTEIKNALPGKVLTTGLLAVEYAYEKQQYWSMTQRSTDPACIVQPVSAEDVSAVVKILLKYPTVKMATRSGGHDPNVGHNGVEDGVLITMTDMVGATYDATKGVAYVKPGGEWNDVIGDLEPSGVTMLGGRLGIVGVGGLLLGGGLSFLSAQHGLAADNIIGWETVMANGSIINIDAKSQPELAKAMRGSGSQFGIVTTFTVQTVPIGDIWGGSCVYALNQSEALYAALHNFVANGAQDPKAAVIFTDLLLLDGTSLKLLYYFYDGPTPPKSGPFADFFKIPNLTCLPRTQKSAQTAPQSLSSKPAAPSAFVSPPPSPIPTNPNQTYTLPYIATRPQMYQDIQAKWSSIIKPFANLLHPTSQFSVDFQPFPAAIGAQSAAKGGNAMGLSASDADLVILEIQGSWALPEDDAVAYSLSKQLTDWLDQEVPLWLDEAGMRRDIYRPLYLNDAAGDQAVMQSYKEYEQLKALQMQYDPNGLWRERAGGFKY</sequence>
<reference evidence="9" key="1">
    <citation type="journal article" date="2007" name="Plant Cell">
        <title>Dothideomycete-plant interactions illuminated by genome sequencing and EST analysis of the wheat pathogen Stagonospora nodorum.</title>
        <authorList>
            <person name="Hane J.K."/>
            <person name="Lowe R.G."/>
            <person name="Solomon P.S."/>
            <person name="Tan K.C."/>
            <person name="Schoch C.L."/>
            <person name="Spatafora J.W."/>
            <person name="Crous P.W."/>
            <person name="Kodira C."/>
            <person name="Birren B.W."/>
            <person name="Galagan J.E."/>
            <person name="Torriani S.F."/>
            <person name="McDonald B.A."/>
            <person name="Oliver R.P."/>
        </authorList>
    </citation>
    <scope>NUCLEOTIDE SEQUENCE [LARGE SCALE GENOMIC DNA]</scope>
    <source>
        <strain evidence="9">SN15 / ATCC MYA-4574 / FGSC 10173</strain>
    </source>
</reference>
<dbReference type="InterPro" id="IPR006094">
    <property type="entry name" value="Oxid_FAD_bind_N"/>
</dbReference>
<evidence type="ECO:0000256" key="2">
    <source>
        <dbReference type="ARBA" id="ARBA00022630"/>
    </source>
</evidence>
<keyword evidence="6" id="KW-0732">Signal</keyword>
<dbReference type="GO" id="GO:0071949">
    <property type="term" value="F:FAD binding"/>
    <property type="evidence" value="ECO:0007669"/>
    <property type="project" value="InterPro"/>
</dbReference>
<organism evidence="8 9">
    <name type="scientific">Phaeosphaeria nodorum (strain SN15 / ATCC MYA-4574 / FGSC 10173)</name>
    <name type="common">Glume blotch fungus</name>
    <name type="synonym">Parastagonospora nodorum</name>
    <dbReference type="NCBI Taxonomy" id="321614"/>
    <lineage>
        <taxon>Eukaryota</taxon>
        <taxon>Fungi</taxon>
        <taxon>Dikarya</taxon>
        <taxon>Ascomycota</taxon>
        <taxon>Pezizomycotina</taxon>
        <taxon>Dothideomycetes</taxon>
        <taxon>Pleosporomycetidae</taxon>
        <taxon>Pleosporales</taxon>
        <taxon>Pleosporineae</taxon>
        <taxon>Phaeosphaeriaceae</taxon>
        <taxon>Parastagonospora</taxon>
    </lineage>
</organism>
<dbReference type="Gene3D" id="3.40.462.20">
    <property type="match status" value="1"/>
</dbReference>
<dbReference type="HOGENOM" id="CLU_018354_1_2_1"/>
<dbReference type="PROSITE" id="PS00862">
    <property type="entry name" value="OX2_COVAL_FAD"/>
    <property type="match status" value="1"/>
</dbReference>
<dbReference type="eggNOG" id="KOG1231">
    <property type="taxonomic scope" value="Eukaryota"/>
</dbReference>
<dbReference type="InterPro" id="IPR016169">
    <property type="entry name" value="FAD-bd_PCMH_sub2"/>
</dbReference>
<evidence type="ECO:0000256" key="6">
    <source>
        <dbReference type="SAM" id="SignalP"/>
    </source>
</evidence>
<protein>
    <recommendedName>
        <fullName evidence="7">FAD-binding PCMH-type domain-containing protein</fullName>
    </recommendedName>
</protein>
<dbReference type="Gene3D" id="3.30.465.10">
    <property type="match status" value="1"/>
</dbReference>